<evidence type="ECO:0000256" key="1">
    <source>
        <dbReference type="ARBA" id="ARBA00022737"/>
    </source>
</evidence>
<keyword evidence="1" id="KW-0677">Repeat</keyword>
<evidence type="ECO:0000313" key="2">
    <source>
        <dbReference type="EMBL" id="EKC35758.1"/>
    </source>
</evidence>
<dbReference type="PROSITE" id="PS00626">
    <property type="entry name" value="RCC1_2"/>
    <property type="match status" value="1"/>
</dbReference>
<protein>
    <submittedName>
        <fullName evidence="2">X-linked retinitis pigmentosa GTPase regulator-like protein</fullName>
    </submittedName>
</protein>
<dbReference type="Pfam" id="PF00415">
    <property type="entry name" value="RCC1"/>
    <property type="match status" value="3"/>
</dbReference>
<organism evidence="2">
    <name type="scientific">Magallana gigas</name>
    <name type="common">Pacific oyster</name>
    <name type="synonym">Crassostrea gigas</name>
    <dbReference type="NCBI Taxonomy" id="29159"/>
    <lineage>
        <taxon>Eukaryota</taxon>
        <taxon>Metazoa</taxon>
        <taxon>Spiralia</taxon>
        <taxon>Lophotrochozoa</taxon>
        <taxon>Mollusca</taxon>
        <taxon>Bivalvia</taxon>
        <taxon>Autobranchia</taxon>
        <taxon>Pteriomorphia</taxon>
        <taxon>Ostreida</taxon>
        <taxon>Ostreoidea</taxon>
        <taxon>Ostreidae</taxon>
        <taxon>Magallana</taxon>
    </lineage>
</organism>
<dbReference type="InterPro" id="IPR009091">
    <property type="entry name" value="RCC1/BLIP-II"/>
</dbReference>
<dbReference type="SUPFAM" id="SSF50985">
    <property type="entry name" value="RCC1/BLIP-II"/>
    <property type="match status" value="2"/>
</dbReference>
<dbReference type="InterPro" id="IPR000408">
    <property type="entry name" value="Reg_chr_condens"/>
</dbReference>
<proteinExistence type="predicted"/>
<reference evidence="2" key="1">
    <citation type="journal article" date="2012" name="Nature">
        <title>The oyster genome reveals stress adaptation and complexity of shell formation.</title>
        <authorList>
            <person name="Zhang G."/>
            <person name="Fang X."/>
            <person name="Guo X."/>
            <person name="Li L."/>
            <person name="Luo R."/>
            <person name="Xu F."/>
            <person name="Yang P."/>
            <person name="Zhang L."/>
            <person name="Wang X."/>
            <person name="Qi H."/>
            <person name="Xiong Z."/>
            <person name="Que H."/>
            <person name="Xie Y."/>
            <person name="Holland P.W."/>
            <person name="Paps J."/>
            <person name="Zhu Y."/>
            <person name="Wu F."/>
            <person name="Chen Y."/>
            <person name="Wang J."/>
            <person name="Peng C."/>
            <person name="Meng J."/>
            <person name="Yang L."/>
            <person name="Liu J."/>
            <person name="Wen B."/>
            <person name="Zhang N."/>
            <person name="Huang Z."/>
            <person name="Zhu Q."/>
            <person name="Feng Y."/>
            <person name="Mount A."/>
            <person name="Hedgecock D."/>
            <person name="Xu Z."/>
            <person name="Liu Y."/>
            <person name="Domazet-Loso T."/>
            <person name="Du Y."/>
            <person name="Sun X."/>
            <person name="Zhang S."/>
            <person name="Liu B."/>
            <person name="Cheng P."/>
            <person name="Jiang X."/>
            <person name="Li J."/>
            <person name="Fan D."/>
            <person name="Wang W."/>
            <person name="Fu W."/>
            <person name="Wang T."/>
            <person name="Wang B."/>
            <person name="Zhang J."/>
            <person name="Peng Z."/>
            <person name="Li Y."/>
            <person name="Li N."/>
            <person name="Wang J."/>
            <person name="Chen M."/>
            <person name="He Y."/>
            <person name="Tan F."/>
            <person name="Song X."/>
            <person name="Zheng Q."/>
            <person name="Huang R."/>
            <person name="Yang H."/>
            <person name="Du X."/>
            <person name="Chen L."/>
            <person name="Yang M."/>
            <person name="Gaffney P.M."/>
            <person name="Wang S."/>
            <person name="Luo L."/>
            <person name="She Z."/>
            <person name="Ming Y."/>
            <person name="Huang W."/>
            <person name="Zhang S."/>
            <person name="Huang B."/>
            <person name="Zhang Y."/>
            <person name="Qu T."/>
            <person name="Ni P."/>
            <person name="Miao G."/>
            <person name="Wang J."/>
            <person name="Wang Q."/>
            <person name="Steinberg C.E."/>
            <person name="Wang H."/>
            <person name="Li N."/>
            <person name="Qian L."/>
            <person name="Zhang G."/>
            <person name="Li Y."/>
            <person name="Yang H."/>
            <person name="Liu X."/>
            <person name="Wang J."/>
            <person name="Yin Y."/>
            <person name="Wang J."/>
        </authorList>
    </citation>
    <scope>NUCLEOTIDE SEQUENCE [LARGE SCALE GENOMIC DNA]</scope>
    <source>
        <strain evidence="2">05x7-T-G4-1.051#20</strain>
    </source>
</reference>
<dbReference type="InterPro" id="IPR051210">
    <property type="entry name" value="Ub_ligase/GEF_domain"/>
</dbReference>
<dbReference type="Pfam" id="PF13540">
    <property type="entry name" value="RCC1_2"/>
    <property type="match status" value="1"/>
</dbReference>
<dbReference type="Gene3D" id="2.130.10.30">
    <property type="entry name" value="Regulator of chromosome condensation 1/beta-lactamase-inhibitor protein II"/>
    <property type="match status" value="3"/>
</dbReference>
<dbReference type="PRINTS" id="PR00633">
    <property type="entry name" value="RCCNDNSATION"/>
</dbReference>
<dbReference type="InParanoid" id="K1QPH3"/>
<accession>K1QPH3</accession>
<dbReference type="PANTHER" id="PTHR22870:SF466">
    <property type="entry name" value="ANKYRIN REPEAT-CONTAINING PROTEIN"/>
    <property type="match status" value="1"/>
</dbReference>
<dbReference type="EMBL" id="JH815850">
    <property type="protein sequence ID" value="EKC35758.1"/>
    <property type="molecule type" value="Genomic_DNA"/>
</dbReference>
<sequence length="1288" mass="144584">MPFPTTYPLFQLVRLMSIREDGDSGKSPVVTKYAWIEAGEDNLLALYNSNEVLREFPEDWACYSGPFRDKSAQVNQIWSLDDVTITKVKKPRGLPSVVTWWHTLDGQQIAIIGTKCGEIEIVDLIKRCIVNEVEVDASIANLDLIQDDQQMSTYLLITGQAGIQWKLLLESRTSEVLKFDLEVSDLGYDQIDGRQLPVISITAVTADEKLLAVVKKSFPFYWHDKREENFKQQMMRNKETGLWNHSEDKTLGTYGGAYRSFEIQINGHTVLNGCLVITDTAVYELRPRISPERLFLDLALGKSDAGVTDNLGIALGLDVNTLYELSAEKCVQNHSYDRAIKLFKLAKVKSHKGDVSSRISPERLFLDLALGKSDAGVTDNLGIALGLDVNTLYELSAEKCVQNHSYDRAIKLFKLAKSSFLRRVSCFAKHGCVQEVMSHLKQALGDRSSDLTTVEKKQLSNMAVYCYIYLFKQSSGEQHIKSTFLEFLTSNFFYDEQMALNLLAESNLNDILLEVAKSRGLVMEALSLLAKFNHFMLQPEMIQGLVAKGFTNHLIQASKGVFLEFMTPPSLVDLLCSKPELALPNYRLLQPVLRNLDEAHLETLAQVFDPSRNPLKGHLCRFMGSRHRTTSISSVSSDGDSGILDGGIFNAGKLVEFFLSVVLHLNKKREANGHIPSVQEMMSNAQANQPVQKRRRLSFQPRPVGTGPQHVGVVRNGELYTWGKTSQGRLGHGDLALENTVSPPCRVETLHMLQIKVLSVSCGGEHTVALTQQGVYGWGSSKYGQVGTGTTHIYSRPIVYSWGWGVHGQLGHGNIEDALTPTKVTFLTSLNVSHIQAGHCHSLVLTEQGVVYSFGCGFFGQLGIGNNRKSSVPVKVHTLPEKIAIVATRYFHNVAVTHSNKVYTWGCHPYNLRFVAHAARKARQAGKFMGDPVERYLLPEVVDTGYVHGRITKVAVGSSHGLLMTLDGDVYSWGRNAEGQIGNNSKYEMKQPNIITQINDRQMAHLASGGEFNVTMDTEGLVWVWGKNDFGQLGMDKMDSTSPTSTKHSRIHTHHRHRETYAPVTEILVPTVCAGIPAPKPASRIRHTSLSRSDSFDSSEEHWHLSEFCHCLQFLRRCVDLKDWLSAVYVGIHNQNYSQALSFHLFALKKYKHHYTAKFNAIVSAITNLYIQLCVKQDLPAGQKEERYRILIMEVLQFWEAEELESVDSEKLLSHGQRNDWLLKQTKFSMTVLQNVIKKLQSVDFEKKHPICHQAYQPFVVDSSESHGLDLQPSDKMIPYQQLWQDVV</sequence>
<name>K1QPH3_MAGGI</name>
<dbReference type="PANTHER" id="PTHR22870">
    <property type="entry name" value="REGULATOR OF CHROMOSOME CONDENSATION"/>
    <property type="match status" value="1"/>
</dbReference>
<dbReference type="PROSITE" id="PS50012">
    <property type="entry name" value="RCC1_3"/>
    <property type="match status" value="5"/>
</dbReference>
<gene>
    <name evidence="2" type="ORF">CGI_10013766</name>
</gene>
<dbReference type="HOGENOM" id="CLU_246690_0_0_1"/>